<proteinExistence type="predicted"/>
<dbReference type="PANTHER" id="PTHR43823">
    <property type="entry name" value="SPORULATION PROTEIN YKVU"/>
    <property type="match status" value="1"/>
</dbReference>
<evidence type="ECO:0000256" key="5">
    <source>
        <dbReference type="ARBA" id="ARBA00023136"/>
    </source>
</evidence>
<sequence length="342" mass="37632">MDWQTQFKVNYVMKRDAIVASIHLSRGKIEAARINVSQALLFVTIVALVPSILMMAYPSGTARLLGASEYLTPLVREYLLWFIPSLLFQMLCSVCLFIIRLDGAPKLAMMCNVMAALISVVLGYQCRIGSSALLTEATMAILMFVGNHVFMKYLGDNGVGAFGIACYYTPFVFMVGNAIAQSAQPIISYNFGLGYRNRVKATERIALLTAIVCGVVLTAAFSLFPDILVGLFINTENPAAKIAIDGFPYFSAAFVFFIFNLTVIGYYQSLEKMRHATVLALLRGFIFLIPSFILLPKIIGTHGIWLALCFSELLTTFTIAIIYGTGMLKRRARTPVAGNKAD</sequence>
<reference evidence="7" key="1">
    <citation type="submission" date="2020-10" db="EMBL/GenBank/DDBJ databases">
        <authorList>
            <person name="Gilroy R."/>
        </authorList>
    </citation>
    <scope>NUCLEOTIDE SEQUENCE</scope>
    <source>
        <strain evidence="7">20514</strain>
    </source>
</reference>
<dbReference type="AlphaFoldDB" id="A0A9D9EJZ5"/>
<name>A0A9D9EJZ5_9BACT</name>
<feature type="transmembrane region" description="Helical" evidence="6">
    <location>
        <begin position="78"/>
        <end position="101"/>
    </location>
</feature>
<keyword evidence="2" id="KW-1003">Cell membrane</keyword>
<dbReference type="GO" id="GO:0042910">
    <property type="term" value="F:xenobiotic transmembrane transporter activity"/>
    <property type="evidence" value="ECO:0007669"/>
    <property type="project" value="InterPro"/>
</dbReference>
<feature type="transmembrane region" description="Helical" evidence="6">
    <location>
        <begin position="279"/>
        <end position="298"/>
    </location>
</feature>
<dbReference type="Proteomes" id="UP000810252">
    <property type="component" value="Unassembled WGS sequence"/>
</dbReference>
<evidence type="ECO:0000256" key="2">
    <source>
        <dbReference type="ARBA" id="ARBA00022475"/>
    </source>
</evidence>
<feature type="transmembrane region" description="Helical" evidence="6">
    <location>
        <begin position="205"/>
        <end position="227"/>
    </location>
</feature>
<keyword evidence="3 6" id="KW-0812">Transmembrane</keyword>
<dbReference type="GO" id="GO:0015297">
    <property type="term" value="F:antiporter activity"/>
    <property type="evidence" value="ECO:0007669"/>
    <property type="project" value="InterPro"/>
</dbReference>
<dbReference type="GO" id="GO:0005886">
    <property type="term" value="C:plasma membrane"/>
    <property type="evidence" value="ECO:0007669"/>
    <property type="project" value="UniProtKB-SubCell"/>
</dbReference>
<accession>A0A9D9EJZ5</accession>
<reference evidence="7" key="2">
    <citation type="journal article" date="2021" name="PeerJ">
        <title>Extensive microbial diversity within the chicken gut microbiome revealed by metagenomics and culture.</title>
        <authorList>
            <person name="Gilroy R."/>
            <person name="Ravi A."/>
            <person name="Getino M."/>
            <person name="Pursley I."/>
            <person name="Horton D.L."/>
            <person name="Alikhan N.F."/>
            <person name="Baker D."/>
            <person name="Gharbi K."/>
            <person name="Hall N."/>
            <person name="Watson M."/>
            <person name="Adriaenssens E.M."/>
            <person name="Foster-Nyarko E."/>
            <person name="Jarju S."/>
            <person name="Secka A."/>
            <person name="Antonio M."/>
            <person name="Oren A."/>
            <person name="Chaudhuri R.R."/>
            <person name="La Ragione R."/>
            <person name="Hildebrand F."/>
            <person name="Pallen M.J."/>
        </authorList>
    </citation>
    <scope>NUCLEOTIDE SEQUENCE</scope>
    <source>
        <strain evidence="7">20514</strain>
    </source>
</reference>
<comment type="caution">
    <text evidence="7">The sequence shown here is derived from an EMBL/GenBank/DDBJ whole genome shotgun (WGS) entry which is preliminary data.</text>
</comment>
<comment type="subcellular location">
    <subcellularLocation>
        <location evidence="1">Cell membrane</location>
        <topology evidence="1">Multi-pass membrane protein</topology>
    </subcellularLocation>
</comment>
<feature type="transmembrane region" description="Helical" evidence="6">
    <location>
        <begin position="247"/>
        <end position="267"/>
    </location>
</feature>
<feature type="transmembrane region" description="Helical" evidence="6">
    <location>
        <begin position="39"/>
        <end position="57"/>
    </location>
</feature>
<dbReference type="InterPro" id="IPR002528">
    <property type="entry name" value="MATE_fam"/>
</dbReference>
<dbReference type="EMBL" id="JADIMQ010000051">
    <property type="protein sequence ID" value="MBO8448358.1"/>
    <property type="molecule type" value="Genomic_DNA"/>
</dbReference>
<evidence type="ECO:0000313" key="7">
    <source>
        <dbReference type="EMBL" id="MBO8448358.1"/>
    </source>
</evidence>
<gene>
    <name evidence="7" type="ORF">IAC29_03695</name>
</gene>
<feature type="transmembrane region" description="Helical" evidence="6">
    <location>
        <begin position="159"/>
        <end position="180"/>
    </location>
</feature>
<evidence type="ECO:0000256" key="6">
    <source>
        <dbReference type="SAM" id="Phobius"/>
    </source>
</evidence>
<feature type="transmembrane region" description="Helical" evidence="6">
    <location>
        <begin position="304"/>
        <end position="323"/>
    </location>
</feature>
<dbReference type="InterPro" id="IPR051327">
    <property type="entry name" value="MATE_MepA_subfamily"/>
</dbReference>
<evidence type="ECO:0000256" key="1">
    <source>
        <dbReference type="ARBA" id="ARBA00004651"/>
    </source>
</evidence>
<organism evidence="7 8">
    <name type="scientific">Candidatus Cryptobacteroides merdigallinarum</name>
    <dbReference type="NCBI Taxonomy" id="2840770"/>
    <lineage>
        <taxon>Bacteria</taxon>
        <taxon>Pseudomonadati</taxon>
        <taxon>Bacteroidota</taxon>
        <taxon>Bacteroidia</taxon>
        <taxon>Bacteroidales</taxon>
        <taxon>Candidatus Cryptobacteroides</taxon>
    </lineage>
</organism>
<keyword evidence="5 6" id="KW-0472">Membrane</keyword>
<dbReference type="PANTHER" id="PTHR43823:SF3">
    <property type="entry name" value="MULTIDRUG EXPORT PROTEIN MEPA"/>
    <property type="match status" value="1"/>
</dbReference>
<evidence type="ECO:0000256" key="3">
    <source>
        <dbReference type="ARBA" id="ARBA00022692"/>
    </source>
</evidence>
<protein>
    <submittedName>
        <fullName evidence="7">MATE family efflux transporter</fullName>
    </submittedName>
</protein>
<dbReference type="Pfam" id="PF01554">
    <property type="entry name" value="MatE"/>
    <property type="match status" value="2"/>
</dbReference>
<keyword evidence="4 6" id="KW-1133">Transmembrane helix</keyword>
<evidence type="ECO:0000256" key="4">
    <source>
        <dbReference type="ARBA" id="ARBA00022989"/>
    </source>
</evidence>
<evidence type="ECO:0000313" key="8">
    <source>
        <dbReference type="Proteomes" id="UP000810252"/>
    </source>
</evidence>